<dbReference type="GO" id="GO:0006772">
    <property type="term" value="P:thiamine metabolic process"/>
    <property type="evidence" value="ECO:0007669"/>
    <property type="project" value="UniProtKB-UniRule"/>
</dbReference>
<proteinExistence type="predicted"/>
<feature type="domain" description="Thiamin pyrophosphokinase thiamin-binding" evidence="6">
    <location>
        <begin position="189"/>
        <end position="247"/>
    </location>
</feature>
<dbReference type="AlphaFoldDB" id="A0A4R8M3Q9"/>
<dbReference type="SUPFAM" id="SSF63862">
    <property type="entry name" value="Thiamin pyrophosphokinase, substrate-binding domain"/>
    <property type="match status" value="1"/>
</dbReference>
<organism evidence="7 8">
    <name type="scientific">Aminivibrio pyruvatiphilus</name>
    <dbReference type="NCBI Taxonomy" id="1005740"/>
    <lineage>
        <taxon>Bacteria</taxon>
        <taxon>Thermotogati</taxon>
        <taxon>Synergistota</taxon>
        <taxon>Synergistia</taxon>
        <taxon>Synergistales</taxon>
        <taxon>Aminobacteriaceae</taxon>
        <taxon>Aminivibrio</taxon>
    </lineage>
</organism>
<keyword evidence="4" id="KW-0067">ATP-binding</keyword>
<evidence type="ECO:0000256" key="1">
    <source>
        <dbReference type="ARBA" id="ARBA00022679"/>
    </source>
</evidence>
<evidence type="ECO:0000256" key="3">
    <source>
        <dbReference type="ARBA" id="ARBA00022777"/>
    </source>
</evidence>
<dbReference type="SUPFAM" id="SSF63999">
    <property type="entry name" value="Thiamin pyrophosphokinase, catalytic domain"/>
    <property type="match status" value="1"/>
</dbReference>
<dbReference type="InterPro" id="IPR053149">
    <property type="entry name" value="TPK"/>
</dbReference>
<evidence type="ECO:0000313" key="8">
    <source>
        <dbReference type="Proteomes" id="UP000295066"/>
    </source>
</evidence>
<dbReference type="InterPro" id="IPR036371">
    <property type="entry name" value="TPK_B1-bd_sf"/>
</dbReference>
<dbReference type="GO" id="GO:0005524">
    <property type="term" value="F:ATP binding"/>
    <property type="evidence" value="ECO:0007669"/>
    <property type="project" value="UniProtKB-KW"/>
</dbReference>
<comment type="caution">
    <text evidence="7">The sequence shown here is derived from an EMBL/GenBank/DDBJ whole genome shotgun (WGS) entry which is preliminary data.</text>
</comment>
<dbReference type="PANTHER" id="PTHR41299:SF1">
    <property type="entry name" value="THIAMINE PYROPHOSPHOKINASE"/>
    <property type="match status" value="1"/>
</dbReference>
<dbReference type="PANTHER" id="PTHR41299">
    <property type="entry name" value="THIAMINE PYROPHOSPHOKINASE"/>
    <property type="match status" value="1"/>
</dbReference>
<evidence type="ECO:0000259" key="6">
    <source>
        <dbReference type="SMART" id="SM00983"/>
    </source>
</evidence>
<dbReference type="InterPro" id="IPR007373">
    <property type="entry name" value="Thiamin_PyroPKinase_B1-bd"/>
</dbReference>
<name>A0A4R8M3Q9_9BACT</name>
<keyword evidence="2" id="KW-0547">Nucleotide-binding</keyword>
<dbReference type="Proteomes" id="UP000295066">
    <property type="component" value="Unassembled WGS sequence"/>
</dbReference>
<evidence type="ECO:0000256" key="5">
    <source>
        <dbReference type="NCBIfam" id="TIGR01378"/>
    </source>
</evidence>
<keyword evidence="3 7" id="KW-0418">Kinase</keyword>
<accession>A0A4R8M3Q9</accession>
<keyword evidence="1" id="KW-0808">Transferase</keyword>
<evidence type="ECO:0000256" key="2">
    <source>
        <dbReference type="ARBA" id="ARBA00022741"/>
    </source>
</evidence>
<dbReference type="GO" id="GO:0030975">
    <property type="term" value="F:thiamine binding"/>
    <property type="evidence" value="ECO:0007669"/>
    <property type="project" value="InterPro"/>
</dbReference>
<dbReference type="GO" id="GO:0009229">
    <property type="term" value="P:thiamine diphosphate biosynthetic process"/>
    <property type="evidence" value="ECO:0007669"/>
    <property type="project" value="InterPro"/>
</dbReference>
<dbReference type="InterPro" id="IPR036759">
    <property type="entry name" value="TPK_catalytic_sf"/>
</dbReference>
<dbReference type="InterPro" id="IPR007371">
    <property type="entry name" value="TPK_catalytic"/>
</dbReference>
<protein>
    <recommendedName>
        <fullName evidence="5">Thiamine diphosphokinase</fullName>
        <ecNumber evidence="5">2.7.6.2</ecNumber>
    </recommendedName>
</protein>
<evidence type="ECO:0000256" key="4">
    <source>
        <dbReference type="ARBA" id="ARBA00022840"/>
    </source>
</evidence>
<evidence type="ECO:0000313" key="7">
    <source>
        <dbReference type="EMBL" id="TDY55388.1"/>
    </source>
</evidence>
<dbReference type="Gene3D" id="3.40.50.10240">
    <property type="entry name" value="Thiamin pyrophosphokinase, catalytic domain"/>
    <property type="match status" value="1"/>
</dbReference>
<dbReference type="CDD" id="cd07995">
    <property type="entry name" value="TPK"/>
    <property type="match status" value="1"/>
</dbReference>
<dbReference type="InterPro" id="IPR006282">
    <property type="entry name" value="Thi_PPkinase"/>
</dbReference>
<dbReference type="Pfam" id="PF04265">
    <property type="entry name" value="TPK_B1_binding"/>
    <property type="match status" value="1"/>
</dbReference>
<dbReference type="SMART" id="SM00983">
    <property type="entry name" value="TPK_B1_binding"/>
    <property type="match status" value="1"/>
</dbReference>
<dbReference type="OrthoDB" id="1678571at2"/>
<dbReference type="EMBL" id="SORI01000024">
    <property type="protein sequence ID" value="TDY55388.1"/>
    <property type="molecule type" value="Genomic_DNA"/>
</dbReference>
<dbReference type="GO" id="GO:0004788">
    <property type="term" value="F:thiamine diphosphokinase activity"/>
    <property type="evidence" value="ECO:0007669"/>
    <property type="project" value="UniProtKB-UniRule"/>
</dbReference>
<sequence length="258" mass="27318">MTRGQGKCSGLPPARVTDVGEIVLPGVRASFSDGGPGEPLVIVAGGREPSLPWLRDLLPGKELWCADSGLVPCMKAGFTPSRLLGDGDSTPPALWEQVASGGTTAVESYPADKDFTDLQLAFFRAAGEGRREVVVSGCWGGRFDHLWSAVHSALWAAERGVRVLAFADHLEVLFLVYGGEEWELDVTAGSYSVLSLLPLGGECGGVFLKGAKWELKNAGLLPGRPFAVSNRLVDKEKPRISVREGILGVYLGSGEKAG</sequence>
<dbReference type="NCBIfam" id="TIGR01378">
    <property type="entry name" value="thi_PPkinase"/>
    <property type="match status" value="1"/>
</dbReference>
<gene>
    <name evidence="7" type="ORF">C8D99_12429</name>
</gene>
<dbReference type="EC" id="2.7.6.2" evidence="5"/>
<dbReference type="GO" id="GO:0016301">
    <property type="term" value="F:kinase activity"/>
    <property type="evidence" value="ECO:0007669"/>
    <property type="project" value="UniProtKB-KW"/>
</dbReference>
<keyword evidence="8" id="KW-1185">Reference proteome</keyword>
<reference evidence="7 8" key="1">
    <citation type="submission" date="2019-03" db="EMBL/GenBank/DDBJ databases">
        <title>Genomic Encyclopedia of Type Strains, Phase IV (KMG-IV): sequencing the most valuable type-strain genomes for metagenomic binning, comparative biology and taxonomic classification.</title>
        <authorList>
            <person name="Goeker M."/>
        </authorList>
    </citation>
    <scope>NUCLEOTIDE SEQUENCE [LARGE SCALE GENOMIC DNA]</scope>
    <source>
        <strain evidence="7 8">DSM 25964</strain>
    </source>
</reference>
<dbReference type="Pfam" id="PF04263">
    <property type="entry name" value="TPK_catalytic"/>
    <property type="match status" value="1"/>
</dbReference>